<gene>
    <name evidence="5 8" type="primary">rpsI</name>
    <name evidence="8" type="ORF">JYU14_00260</name>
</gene>
<feature type="compositionally biased region" description="Basic residues" evidence="7">
    <location>
        <begin position="114"/>
        <end position="124"/>
    </location>
</feature>
<organism evidence="8 9">
    <name type="scientific">Simkania negevensis</name>
    <dbReference type="NCBI Taxonomy" id="83561"/>
    <lineage>
        <taxon>Bacteria</taxon>
        <taxon>Pseudomonadati</taxon>
        <taxon>Chlamydiota</taxon>
        <taxon>Chlamydiia</taxon>
        <taxon>Parachlamydiales</taxon>
        <taxon>Simkaniaceae</taxon>
        <taxon>Simkania</taxon>
    </lineage>
</organism>
<evidence type="ECO:0000256" key="4">
    <source>
        <dbReference type="ARBA" id="ARBA00035259"/>
    </source>
</evidence>
<name>A0ABS3AQY3_9BACT</name>
<keyword evidence="3 5" id="KW-0687">Ribonucleoprotein</keyword>
<reference evidence="8 9" key="1">
    <citation type="submission" date="2021-02" db="EMBL/GenBank/DDBJ databases">
        <title>Activity-based single-cell genomes from oceanic crustal fluid captures similar information to metagenomic and metatranscriptomic surveys with orders of magnitude less sampling.</title>
        <authorList>
            <person name="D'Angelo T.S."/>
            <person name="Orcutt B.N."/>
        </authorList>
    </citation>
    <scope>NUCLEOTIDE SEQUENCE [LARGE SCALE GENOMIC DNA]</scope>
    <source>
        <strain evidence="8">AH-315-G07</strain>
    </source>
</reference>
<dbReference type="Pfam" id="PF00380">
    <property type="entry name" value="Ribosomal_S9"/>
    <property type="match status" value="1"/>
</dbReference>
<dbReference type="NCBIfam" id="NF001099">
    <property type="entry name" value="PRK00132.1"/>
    <property type="match status" value="1"/>
</dbReference>
<keyword evidence="9" id="KW-1185">Reference proteome</keyword>
<dbReference type="InterPro" id="IPR014721">
    <property type="entry name" value="Ribsml_uS5_D2-typ_fold_subgr"/>
</dbReference>
<dbReference type="EMBL" id="JAFITR010000003">
    <property type="protein sequence ID" value="MBN4066504.1"/>
    <property type="molecule type" value="Genomic_DNA"/>
</dbReference>
<evidence type="ECO:0000256" key="1">
    <source>
        <dbReference type="ARBA" id="ARBA00005251"/>
    </source>
</evidence>
<evidence type="ECO:0000256" key="2">
    <source>
        <dbReference type="ARBA" id="ARBA00022980"/>
    </source>
</evidence>
<dbReference type="InterPro" id="IPR020568">
    <property type="entry name" value="Ribosomal_Su5_D2-typ_SF"/>
</dbReference>
<protein>
    <recommendedName>
        <fullName evidence="4 5">Small ribosomal subunit protein uS9</fullName>
    </recommendedName>
</protein>
<dbReference type="HAMAP" id="MF_00532_B">
    <property type="entry name" value="Ribosomal_uS9_B"/>
    <property type="match status" value="1"/>
</dbReference>
<dbReference type="Gene3D" id="3.30.230.10">
    <property type="match status" value="1"/>
</dbReference>
<proteinExistence type="inferred from homology"/>
<sequence length="133" mass="15020">MKKKIEESVATGRRKTAVASVRLRRGGNGKVDINHKSLEDYFPLPFQRDVATSPIVKVRPDGQYDLLIRVKGGGLQAQAEAVRLGVARALVIEDEVLRSELKKLGYLTRDPRKKERKKYGRAGARKSFQFSKR</sequence>
<keyword evidence="2 5" id="KW-0689">Ribosomal protein</keyword>
<evidence type="ECO:0000313" key="8">
    <source>
        <dbReference type="EMBL" id="MBN4066504.1"/>
    </source>
</evidence>
<dbReference type="InterPro" id="IPR020574">
    <property type="entry name" value="Ribosomal_uS9_CS"/>
</dbReference>
<evidence type="ECO:0000256" key="5">
    <source>
        <dbReference type="HAMAP-Rule" id="MF_00532"/>
    </source>
</evidence>
<evidence type="ECO:0000256" key="7">
    <source>
        <dbReference type="SAM" id="MobiDB-lite"/>
    </source>
</evidence>
<evidence type="ECO:0000256" key="6">
    <source>
        <dbReference type="RuleBase" id="RU003815"/>
    </source>
</evidence>
<dbReference type="PROSITE" id="PS00360">
    <property type="entry name" value="RIBOSOMAL_S9"/>
    <property type="match status" value="1"/>
</dbReference>
<dbReference type="SUPFAM" id="SSF54211">
    <property type="entry name" value="Ribosomal protein S5 domain 2-like"/>
    <property type="match status" value="1"/>
</dbReference>
<accession>A0ABS3AQY3</accession>
<dbReference type="PANTHER" id="PTHR21569:SF1">
    <property type="entry name" value="SMALL RIBOSOMAL SUBUNIT PROTEIN US9M"/>
    <property type="match status" value="1"/>
</dbReference>
<dbReference type="InterPro" id="IPR000754">
    <property type="entry name" value="Ribosomal_uS9"/>
</dbReference>
<evidence type="ECO:0000256" key="3">
    <source>
        <dbReference type="ARBA" id="ARBA00023274"/>
    </source>
</evidence>
<comment type="similarity">
    <text evidence="1 5 6">Belongs to the universal ribosomal protein uS9 family.</text>
</comment>
<comment type="caution">
    <text evidence="8">The sequence shown here is derived from an EMBL/GenBank/DDBJ whole genome shotgun (WGS) entry which is preliminary data.</text>
</comment>
<dbReference type="Proteomes" id="UP000722121">
    <property type="component" value="Unassembled WGS sequence"/>
</dbReference>
<evidence type="ECO:0000313" key="9">
    <source>
        <dbReference type="Proteomes" id="UP000722121"/>
    </source>
</evidence>
<dbReference type="PANTHER" id="PTHR21569">
    <property type="entry name" value="RIBOSOMAL PROTEIN S9"/>
    <property type="match status" value="1"/>
</dbReference>
<feature type="region of interest" description="Disordered" evidence="7">
    <location>
        <begin position="112"/>
        <end position="133"/>
    </location>
</feature>
<dbReference type="GO" id="GO:0005840">
    <property type="term" value="C:ribosome"/>
    <property type="evidence" value="ECO:0007669"/>
    <property type="project" value="UniProtKB-KW"/>
</dbReference>
<dbReference type="InterPro" id="IPR023035">
    <property type="entry name" value="Ribosomal_uS9_bac/plastid"/>
</dbReference>